<accession>A0AAW2H0G4</accession>
<keyword evidence="3" id="KW-1185">Reference proteome</keyword>
<feature type="coiled-coil region" evidence="1">
    <location>
        <begin position="109"/>
        <end position="136"/>
    </location>
</feature>
<evidence type="ECO:0000256" key="1">
    <source>
        <dbReference type="SAM" id="Coils"/>
    </source>
</evidence>
<sequence>MNRYSSWALGRRPPLAIVAVLFETFKLFPINTGGTLRSRGSIKRVNIGPKRLSTLADVHTHASYINNFYRESVLSCFGFNYLALSRIFHHDFPLGTRTSSNNKINYFCHATSSRNIRELRNDVASWEDRGASFERQYERLNFYGLQTTTLPSSYRAVMKRLKNSIWLNRCNLILSCARSTFQRWSTHIAASSFM</sequence>
<evidence type="ECO:0000313" key="3">
    <source>
        <dbReference type="Proteomes" id="UP001430953"/>
    </source>
</evidence>
<gene>
    <name evidence="2" type="ORF">PUN28_000565</name>
</gene>
<comment type="caution">
    <text evidence="2">The sequence shown here is derived from an EMBL/GenBank/DDBJ whole genome shotgun (WGS) entry which is preliminary data.</text>
</comment>
<dbReference type="AlphaFoldDB" id="A0AAW2H0G4"/>
<name>A0AAW2H0G4_9HYME</name>
<organism evidence="2 3">
    <name type="scientific">Cardiocondyla obscurior</name>
    <dbReference type="NCBI Taxonomy" id="286306"/>
    <lineage>
        <taxon>Eukaryota</taxon>
        <taxon>Metazoa</taxon>
        <taxon>Ecdysozoa</taxon>
        <taxon>Arthropoda</taxon>
        <taxon>Hexapoda</taxon>
        <taxon>Insecta</taxon>
        <taxon>Pterygota</taxon>
        <taxon>Neoptera</taxon>
        <taxon>Endopterygota</taxon>
        <taxon>Hymenoptera</taxon>
        <taxon>Apocrita</taxon>
        <taxon>Aculeata</taxon>
        <taxon>Formicoidea</taxon>
        <taxon>Formicidae</taxon>
        <taxon>Myrmicinae</taxon>
        <taxon>Cardiocondyla</taxon>
    </lineage>
</organism>
<dbReference type="Proteomes" id="UP001430953">
    <property type="component" value="Unassembled WGS sequence"/>
</dbReference>
<reference evidence="2 3" key="1">
    <citation type="submission" date="2023-03" db="EMBL/GenBank/DDBJ databases">
        <title>High recombination rates correlate with genetic variation in Cardiocondyla obscurior ants.</title>
        <authorList>
            <person name="Errbii M."/>
        </authorList>
    </citation>
    <scope>NUCLEOTIDE SEQUENCE [LARGE SCALE GENOMIC DNA]</scope>
    <source>
        <strain evidence="2">Alpha-2009</strain>
        <tissue evidence="2">Whole body</tissue>
    </source>
</reference>
<dbReference type="EMBL" id="JADYXP020000001">
    <property type="protein sequence ID" value="KAL0132913.1"/>
    <property type="molecule type" value="Genomic_DNA"/>
</dbReference>
<protein>
    <submittedName>
        <fullName evidence="2">Uncharacterized protein</fullName>
    </submittedName>
</protein>
<evidence type="ECO:0000313" key="2">
    <source>
        <dbReference type="EMBL" id="KAL0132913.1"/>
    </source>
</evidence>
<proteinExistence type="predicted"/>
<keyword evidence="1" id="KW-0175">Coiled coil</keyword>